<dbReference type="PROSITE" id="PS51257">
    <property type="entry name" value="PROKAR_LIPOPROTEIN"/>
    <property type="match status" value="1"/>
</dbReference>
<dbReference type="Proteomes" id="UP001057868">
    <property type="component" value="Unassembled WGS sequence"/>
</dbReference>
<proteinExistence type="predicted"/>
<evidence type="ECO:0000313" key="2">
    <source>
        <dbReference type="EMBL" id="GKU23226.1"/>
    </source>
</evidence>
<feature type="chain" id="PRO_5040748929" description="Lipoprotein" evidence="1">
    <location>
        <begin position="22"/>
        <end position="135"/>
    </location>
</feature>
<evidence type="ECO:0008006" key="4">
    <source>
        <dbReference type="Google" id="ProtNLM"/>
    </source>
</evidence>
<gene>
    <name evidence="2" type="ORF">CFOLD11_00520</name>
</gene>
<comment type="caution">
    <text evidence="2">The sequence shown here is derived from an EMBL/GenBank/DDBJ whole genome shotgun (WGS) entry which is preliminary data.</text>
</comment>
<sequence>MNNICKKIFHFILLSSLTILFVGCSNESNIEVQKEIKSPNGIYTAYAYVWENGATTSFQPRVSILTSKSAEKEKKEALLKGANVFSSLRSTTKDIDIKWEDDKNLTIIYSSDDKDTYTKVDIFNGIKIKYEKKAQ</sequence>
<feature type="signal peptide" evidence="1">
    <location>
        <begin position="1"/>
        <end position="21"/>
    </location>
</feature>
<dbReference type="EMBL" id="BQXY01000001">
    <property type="protein sequence ID" value="GKU23226.1"/>
    <property type="molecule type" value="Genomic_DNA"/>
</dbReference>
<accession>A0A9W5XY63</accession>
<organism evidence="2 3">
    <name type="scientific">Clostridium folliculivorans</name>
    <dbReference type="NCBI Taxonomy" id="2886038"/>
    <lineage>
        <taxon>Bacteria</taxon>
        <taxon>Bacillati</taxon>
        <taxon>Bacillota</taxon>
        <taxon>Clostridia</taxon>
        <taxon>Eubacteriales</taxon>
        <taxon>Clostridiaceae</taxon>
        <taxon>Clostridium</taxon>
    </lineage>
</organism>
<keyword evidence="3" id="KW-1185">Reference proteome</keyword>
<evidence type="ECO:0000256" key="1">
    <source>
        <dbReference type="SAM" id="SignalP"/>
    </source>
</evidence>
<keyword evidence="1" id="KW-0732">Signal</keyword>
<dbReference type="AlphaFoldDB" id="A0A9W5XY63"/>
<reference evidence="2" key="1">
    <citation type="journal article" date="2023" name="Int. J. Syst. Evol. Microbiol.">
        <title>&lt;i&gt;Clostridium folliculivorans&lt;/i&gt; sp. nov., isolated from soil samples of an organic paddy in Japan.</title>
        <authorList>
            <person name="Tazawa J."/>
            <person name="Kobayashi H."/>
            <person name="Tanizawa Y."/>
            <person name="Uchino A."/>
            <person name="Tanaka F."/>
            <person name="Urashima Y."/>
            <person name="Miura S."/>
            <person name="Sakamoto M."/>
            <person name="Ohkuma M."/>
            <person name="Tohno M."/>
        </authorList>
    </citation>
    <scope>NUCLEOTIDE SEQUENCE</scope>
    <source>
        <strain evidence="2">D1-1</strain>
    </source>
</reference>
<evidence type="ECO:0000313" key="3">
    <source>
        <dbReference type="Proteomes" id="UP001057868"/>
    </source>
</evidence>
<protein>
    <recommendedName>
        <fullName evidence="4">Lipoprotein</fullName>
    </recommendedName>
</protein>
<name>A0A9W5XY63_9CLOT</name>
<dbReference type="RefSeq" id="WP_261850330.1">
    <property type="nucleotide sequence ID" value="NZ_BQXY01000001.1"/>
</dbReference>